<evidence type="ECO:0000313" key="2">
    <source>
        <dbReference type="EMBL" id="GHO49791.1"/>
    </source>
</evidence>
<gene>
    <name evidence="2" type="ORF">KSX_79540</name>
</gene>
<accession>A0A8J3I6Y0</accession>
<organism evidence="2 3">
    <name type="scientific">Ktedonospora formicarum</name>
    <dbReference type="NCBI Taxonomy" id="2778364"/>
    <lineage>
        <taxon>Bacteria</taxon>
        <taxon>Bacillati</taxon>
        <taxon>Chloroflexota</taxon>
        <taxon>Ktedonobacteria</taxon>
        <taxon>Ktedonobacterales</taxon>
        <taxon>Ktedonobacteraceae</taxon>
        <taxon>Ktedonospora</taxon>
    </lineage>
</organism>
<name>A0A8J3I6Y0_9CHLR</name>
<proteinExistence type="predicted"/>
<reference evidence="2" key="1">
    <citation type="submission" date="2020-10" db="EMBL/GenBank/DDBJ databases">
        <title>Taxonomic study of unclassified bacteria belonging to the class Ktedonobacteria.</title>
        <authorList>
            <person name="Yabe S."/>
            <person name="Wang C.M."/>
            <person name="Zheng Y."/>
            <person name="Sakai Y."/>
            <person name="Cavaletti L."/>
            <person name="Monciardini P."/>
            <person name="Donadio S."/>
        </authorList>
    </citation>
    <scope>NUCLEOTIDE SEQUENCE</scope>
    <source>
        <strain evidence="2">SOSP1-1</strain>
    </source>
</reference>
<keyword evidence="3" id="KW-1185">Reference proteome</keyword>
<evidence type="ECO:0000256" key="1">
    <source>
        <dbReference type="SAM" id="MobiDB-lite"/>
    </source>
</evidence>
<comment type="caution">
    <text evidence="2">The sequence shown here is derived from an EMBL/GenBank/DDBJ whole genome shotgun (WGS) entry which is preliminary data.</text>
</comment>
<feature type="compositionally biased region" description="Basic and acidic residues" evidence="1">
    <location>
        <begin position="28"/>
        <end position="42"/>
    </location>
</feature>
<sequence length="71" mass="8041">MICRTESLIVWEMSEQLPSDHPCMQAHPTREASDPARSRKIEQMQGPQSNGLCQMHQGIEQVLSTYTTPTL</sequence>
<dbReference type="AlphaFoldDB" id="A0A8J3I6Y0"/>
<dbReference type="EMBL" id="BNJF01000006">
    <property type="protein sequence ID" value="GHO49791.1"/>
    <property type="molecule type" value="Genomic_DNA"/>
</dbReference>
<protein>
    <submittedName>
        <fullName evidence="2">Uncharacterized protein</fullName>
    </submittedName>
</protein>
<dbReference type="RefSeq" id="WP_220198885.1">
    <property type="nucleotide sequence ID" value="NZ_BNJF01000006.1"/>
</dbReference>
<evidence type="ECO:0000313" key="3">
    <source>
        <dbReference type="Proteomes" id="UP000612362"/>
    </source>
</evidence>
<feature type="region of interest" description="Disordered" evidence="1">
    <location>
        <begin position="17"/>
        <end position="52"/>
    </location>
</feature>
<dbReference type="Proteomes" id="UP000612362">
    <property type="component" value="Unassembled WGS sequence"/>
</dbReference>